<evidence type="ECO:0000313" key="1">
    <source>
        <dbReference type="EMBL" id="CZR50344.1"/>
    </source>
</evidence>
<dbReference type="EMBL" id="FJOG01000001">
    <property type="protein sequence ID" value="CZR50344.1"/>
    <property type="molecule type" value="Genomic_DNA"/>
</dbReference>
<gene>
    <name evidence="1" type="ORF">PAC_00216</name>
</gene>
<proteinExistence type="predicted"/>
<keyword evidence="2" id="KW-1185">Reference proteome</keyword>
<reference evidence="1 2" key="1">
    <citation type="submission" date="2016-03" db="EMBL/GenBank/DDBJ databases">
        <authorList>
            <person name="Ploux O."/>
        </authorList>
    </citation>
    <scope>NUCLEOTIDE SEQUENCE [LARGE SCALE GENOMIC DNA]</scope>
    <source>
        <strain evidence="1 2">UAMH 11012</strain>
    </source>
</reference>
<organism evidence="1 2">
    <name type="scientific">Phialocephala subalpina</name>
    <dbReference type="NCBI Taxonomy" id="576137"/>
    <lineage>
        <taxon>Eukaryota</taxon>
        <taxon>Fungi</taxon>
        <taxon>Dikarya</taxon>
        <taxon>Ascomycota</taxon>
        <taxon>Pezizomycotina</taxon>
        <taxon>Leotiomycetes</taxon>
        <taxon>Helotiales</taxon>
        <taxon>Mollisiaceae</taxon>
        <taxon>Phialocephala</taxon>
        <taxon>Phialocephala fortinii species complex</taxon>
    </lineage>
</organism>
<dbReference type="AlphaFoldDB" id="A0A1L7WC46"/>
<protein>
    <submittedName>
        <fullName evidence="1">Uncharacterized protein</fullName>
    </submittedName>
</protein>
<accession>A0A1L7WC46</accession>
<sequence>MCGKGVDQILRAAQRWAVLTPELNERHLMGNDGRIEIAQAFFTDKMDFDVWGALARPVLPVVQVKEVEKHDDPPAPRSLGALNILSTELVEMVVDAVSDLGESDLVALGLTCQGLWELVVHRVQKSYYKKAAPWTGKKIALQGSWSTSLPDSFNEDSFAQKIVDDYEYRINKHVSRSLFIFMEAEGTAPRSPKTREAALMNGMDEHLPQSRVPRRKWKEMWEQLKCPVLFPLDRDWVLRNLTTKEYVSASFTVGVIRVTKLRLVDALLLKIGWTDMPSWSDENIDISQGDWAGHCFDIVTKDVLASEEGFEAWKDVTHDVALKAGKLRGDHQRHADRW</sequence>
<dbReference type="OrthoDB" id="2588098at2759"/>
<name>A0A1L7WC46_9HELO</name>
<evidence type="ECO:0000313" key="2">
    <source>
        <dbReference type="Proteomes" id="UP000184330"/>
    </source>
</evidence>
<dbReference type="Proteomes" id="UP000184330">
    <property type="component" value="Unassembled WGS sequence"/>
</dbReference>